<dbReference type="Pfam" id="PF02926">
    <property type="entry name" value="THUMP"/>
    <property type="match status" value="1"/>
</dbReference>
<dbReference type="PANTHER" id="PTHR47313:SF1">
    <property type="entry name" value="RIBOSOMAL RNA LARGE SUBUNIT METHYLTRANSFERASE K_L"/>
    <property type="match status" value="1"/>
</dbReference>
<dbReference type="OrthoDB" id="9809404at2"/>
<dbReference type="STRING" id="1233.SAMN05216387_103327"/>
<dbReference type="SUPFAM" id="SSF53335">
    <property type="entry name" value="S-adenosyl-L-methionine-dependent methyltransferases"/>
    <property type="match status" value="1"/>
</dbReference>
<keyword evidence="1 5" id="KW-0489">Methyltransferase</keyword>
<evidence type="ECO:0000256" key="2">
    <source>
        <dbReference type="ARBA" id="ARBA00022679"/>
    </source>
</evidence>
<dbReference type="InterPro" id="IPR002052">
    <property type="entry name" value="DNA_methylase_N6_adenine_CS"/>
</dbReference>
<dbReference type="RefSeq" id="WP_090828156.1">
    <property type="nucleotide sequence ID" value="NZ_FOBH01000003.1"/>
</dbReference>
<evidence type="ECO:0000256" key="3">
    <source>
        <dbReference type="PROSITE-ProRule" id="PRU00529"/>
    </source>
</evidence>
<dbReference type="AlphaFoldDB" id="A0A1H7KSM6"/>
<dbReference type="Pfam" id="PF01170">
    <property type="entry name" value="UPF0020"/>
    <property type="match status" value="1"/>
</dbReference>
<dbReference type="CDD" id="cd11715">
    <property type="entry name" value="THUMP_AdoMetMT"/>
    <property type="match status" value="1"/>
</dbReference>
<dbReference type="GO" id="GO:0008990">
    <property type="term" value="F:rRNA (guanine-N2-)-methyltransferase activity"/>
    <property type="evidence" value="ECO:0007669"/>
    <property type="project" value="TreeGrafter"/>
</dbReference>
<proteinExistence type="predicted"/>
<dbReference type="PROSITE" id="PS01261">
    <property type="entry name" value="UPF0020"/>
    <property type="match status" value="1"/>
</dbReference>
<keyword evidence="3" id="KW-0694">RNA-binding</keyword>
<dbReference type="PANTHER" id="PTHR47313">
    <property type="entry name" value="RIBOSOMAL RNA LARGE SUBUNIT METHYLTRANSFERASE K/L"/>
    <property type="match status" value="1"/>
</dbReference>
<dbReference type="PROSITE" id="PS00092">
    <property type="entry name" value="N6_MTASE"/>
    <property type="match status" value="1"/>
</dbReference>
<dbReference type="InterPro" id="IPR053943">
    <property type="entry name" value="RlmKL-like_Mtase_CS"/>
</dbReference>
<reference evidence="5 6" key="1">
    <citation type="submission" date="2016-10" db="EMBL/GenBank/DDBJ databases">
        <authorList>
            <person name="de Groot N.N."/>
        </authorList>
    </citation>
    <scope>NUCLEOTIDE SEQUENCE [LARGE SCALE GENOMIC DNA]</scope>
    <source>
        <strain evidence="5 6">Nv1</strain>
    </source>
</reference>
<dbReference type="SMART" id="SM00981">
    <property type="entry name" value="THUMP"/>
    <property type="match status" value="1"/>
</dbReference>
<dbReference type="EMBL" id="FOBH01000003">
    <property type="protein sequence ID" value="SEK89799.1"/>
    <property type="molecule type" value="Genomic_DNA"/>
</dbReference>
<sequence>MTLFFFAPCPRGLESALVAELVHLGASFVQEYAGGVQFQGDWRTCYRANLQSRIASRILWRVASGPYANETDVYDVAHASPWNEWFNSSLTIRVNVAAIKCPLRSLDFVTLKIKDAICDKFRETAGDRPSVNTVRPDIRIHGFFDARKFTLYLDTSGDPLFKRGLRKVAGEAPIRENLAAGILSLAGWQPGIPLLDPMCGSGTFLLEAVQIALNIAPGLGRNFAFEKLRNFDKGHWDQLKEAALMQQKPKIRQPIFGSDLYGDALAAARENISAAGFSDIVMLKQANVLEISAPAPTGFIVTNPPYGVRVGERQGLNDFYPKLGDVLKKKFSGWNAYIVTADSLLPKYIRLTPARRIPLFNGALECRLLEYRMVAGGMRKTRTNNKQLASDQPNGIKQSG</sequence>
<dbReference type="PROSITE" id="PS51165">
    <property type="entry name" value="THUMP"/>
    <property type="match status" value="1"/>
</dbReference>
<evidence type="ECO:0000256" key="1">
    <source>
        <dbReference type="ARBA" id="ARBA00022603"/>
    </source>
</evidence>
<evidence type="ECO:0000259" key="4">
    <source>
        <dbReference type="PROSITE" id="PS51165"/>
    </source>
</evidence>
<dbReference type="Gene3D" id="3.30.2130.30">
    <property type="match status" value="1"/>
</dbReference>
<gene>
    <name evidence="5" type="ORF">SAMN05216387_103327</name>
</gene>
<dbReference type="InterPro" id="IPR004114">
    <property type="entry name" value="THUMP_dom"/>
</dbReference>
<evidence type="ECO:0000313" key="6">
    <source>
        <dbReference type="Proteomes" id="UP000198620"/>
    </source>
</evidence>
<keyword evidence="2" id="KW-0808">Transferase</keyword>
<name>A0A1H7KSM6_9PROT</name>
<dbReference type="InterPro" id="IPR029063">
    <property type="entry name" value="SAM-dependent_MTases_sf"/>
</dbReference>
<organism evidence="5 6">
    <name type="scientific">Nitrosovibrio tenuis</name>
    <dbReference type="NCBI Taxonomy" id="1233"/>
    <lineage>
        <taxon>Bacteria</taxon>
        <taxon>Pseudomonadati</taxon>
        <taxon>Pseudomonadota</taxon>
        <taxon>Betaproteobacteria</taxon>
        <taxon>Nitrosomonadales</taxon>
        <taxon>Nitrosomonadaceae</taxon>
        <taxon>Nitrosovibrio</taxon>
    </lineage>
</organism>
<dbReference type="InterPro" id="IPR000241">
    <property type="entry name" value="RlmKL-like_Mtase"/>
</dbReference>
<protein>
    <submittedName>
        <fullName evidence="5">Putative N6-adenine-specific DNA methylase</fullName>
    </submittedName>
</protein>
<dbReference type="Proteomes" id="UP000198620">
    <property type="component" value="Unassembled WGS sequence"/>
</dbReference>
<evidence type="ECO:0000313" key="5">
    <source>
        <dbReference type="EMBL" id="SEK89799.1"/>
    </source>
</evidence>
<dbReference type="GO" id="GO:0070043">
    <property type="term" value="F:rRNA (guanine-N7-)-methyltransferase activity"/>
    <property type="evidence" value="ECO:0007669"/>
    <property type="project" value="TreeGrafter"/>
</dbReference>
<dbReference type="PRINTS" id="PR00507">
    <property type="entry name" value="N12N6MTFRASE"/>
</dbReference>
<feature type="domain" description="THUMP" evidence="4">
    <location>
        <begin position="44"/>
        <end position="155"/>
    </location>
</feature>
<dbReference type="Pfam" id="PF22020">
    <property type="entry name" value="RlmL_1st"/>
    <property type="match status" value="1"/>
</dbReference>
<accession>A0A1H7KSM6</accession>
<dbReference type="InterPro" id="IPR054170">
    <property type="entry name" value="RlmL_1st"/>
</dbReference>
<dbReference type="GO" id="GO:0003723">
    <property type="term" value="F:RNA binding"/>
    <property type="evidence" value="ECO:0007669"/>
    <property type="project" value="UniProtKB-UniRule"/>
</dbReference>
<dbReference type="Gene3D" id="3.40.50.150">
    <property type="entry name" value="Vaccinia Virus protein VP39"/>
    <property type="match status" value="1"/>
</dbReference>
<keyword evidence="6" id="KW-1185">Reference proteome</keyword>